<proteinExistence type="predicted"/>
<keyword evidence="2" id="KW-1185">Reference proteome</keyword>
<evidence type="ECO:0000313" key="2">
    <source>
        <dbReference type="Proteomes" id="UP001335100"/>
    </source>
</evidence>
<reference evidence="1 2" key="1">
    <citation type="submission" date="2024-01" db="EMBL/GenBank/DDBJ databases">
        <title>Unpublished Manusciprt.</title>
        <authorList>
            <person name="Duman M."/>
            <person name="Valdes E.G."/>
            <person name="Ajmi N."/>
            <person name="Altun S."/>
            <person name="Saticioglu I.B."/>
        </authorList>
    </citation>
    <scope>NUCLEOTIDE SEQUENCE [LARGE SCALE GENOMIC DNA]</scope>
    <source>
        <strain evidence="1 2">148P</strain>
    </source>
</reference>
<dbReference type="Proteomes" id="UP001335100">
    <property type="component" value="Unassembled WGS sequence"/>
</dbReference>
<organism evidence="1 2">
    <name type="scientific">Pseudomonas ulcerans</name>
    <dbReference type="NCBI Taxonomy" id="3115852"/>
    <lineage>
        <taxon>Bacteria</taxon>
        <taxon>Pseudomonadati</taxon>
        <taxon>Pseudomonadota</taxon>
        <taxon>Gammaproteobacteria</taxon>
        <taxon>Pseudomonadales</taxon>
        <taxon>Pseudomonadaceae</taxon>
        <taxon>Pseudomonas</taxon>
    </lineage>
</organism>
<dbReference type="RefSeq" id="WP_330075461.1">
    <property type="nucleotide sequence ID" value="NZ_JAZDQJ010000017.1"/>
</dbReference>
<name>A0ABU7HT23_9PSED</name>
<evidence type="ECO:0000313" key="1">
    <source>
        <dbReference type="EMBL" id="MEE1934699.1"/>
    </source>
</evidence>
<accession>A0ABU7HT23</accession>
<comment type="caution">
    <text evidence="1">The sequence shown here is derived from an EMBL/GenBank/DDBJ whole genome shotgun (WGS) entry which is preliminary data.</text>
</comment>
<sequence length="292" mass="31246">MVRRKAAISTLPLVCDGLSPPASDTVLRVSLDALRDFLRRGFHLHRCGAETGCNEALWNADEGAGDVHHDVPPATAGPALRFCGEPRVTVRAEAVDGLIRQGSTWCVDHGGLYRFTLNVRDTGGAAVGLPLVPRESQVGGVVYRCEGPSDGNGDIHVSADTRHACLGQSHALVVALPGIETCINLKVYEFVEVRLVGYAQVQERVRAEIELYRRNAQMFSDLGNWRGYVRLADGVAAPFLCGHSPDVVAVGTGWLPATGAGTLQVRLGFPSSLERLLTGAVDFPIPNLGMTD</sequence>
<dbReference type="EMBL" id="JAZDQJ010000017">
    <property type="protein sequence ID" value="MEE1934699.1"/>
    <property type="molecule type" value="Genomic_DNA"/>
</dbReference>
<gene>
    <name evidence="1" type="ORF">V0R50_15830</name>
</gene>
<protein>
    <submittedName>
        <fullName evidence="1">Uncharacterized protein</fullName>
    </submittedName>
</protein>